<dbReference type="Gene3D" id="1.10.8.60">
    <property type="match status" value="2"/>
</dbReference>
<dbReference type="Proteomes" id="UP000515161">
    <property type="component" value="Unplaced"/>
</dbReference>
<dbReference type="OrthoDB" id="2187at2759"/>
<dbReference type="CTD" id="4931"/>
<dbReference type="InterPro" id="IPR041569">
    <property type="entry name" value="AAA_lid_3"/>
</dbReference>
<dbReference type="PANTHER" id="PTHR23077:SF171">
    <property type="entry name" value="NUCLEAR VALOSIN-CONTAINING PROTEIN-LIKE"/>
    <property type="match status" value="1"/>
</dbReference>
<dbReference type="Pfam" id="PF16725">
    <property type="entry name" value="Nucleolin_bd"/>
    <property type="match status" value="1"/>
</dbReference>
<dbReference type="InterPro" id="IPR003959">
    <property type="entry name" value="ATPase_AAA_core"/>
</dbReference>
<dbReference type="PROSITE" id="PS00674">
    <property type="entry name" value="AAA"/>
    <property type="match status" value="2"/>
</dbReference>
<dbReference type="GO" id="GO:0005524">
    <property type="term" value="F:ATP binding"/>
    <property type="evidence" value="ECO:0007669"/>
    <property type="project" value="UniProtKB-KW"/>
</dbReference>
<feature type="domain" description="AAA+ ATPase" evidence="5">
    <location>
        <begin position="266"/>
        <end position="405"/>
    </location>
</feature>
<dbReference type="FunFam" id="3.40.50.300:FF:000600">
    <property type="entry name" value="Nuclear valosin-containing protein-like"/>
    <property type="match status" value="1"/>
</dbReference>
<dbReference type="InterPro" id="IPR038100">
    <property type="entry name" value="NLV2_N_sf"/>
</dbReference>
<dbReference type="PANTHER" id="PTHR23077">
    <property type="entry name" value="AAA-FAMILY ATPASE"/>
    <property type="match status" value="1"/>
</dbReference>
<dbReference type="InterPro" id="IPR003960">
    <property type="entry name" value="ATPase_AAA_CS"/>
</dbReference>
<dbReference type="SMART" id="SM00382">
    <property type="entry name" value="AAA"/>
    <property type="match status" value="2"/>
</dbReference>
<dbReference type="InterPro" id="IPR031996">
    <property type="entry name" value="NVL2_nucleolin-bd"/>
</dbReference>
<dbReference type="Gene3D" id="1.10.10.2010">
    <property type="match status" value="1"/>
</dbReference>
<dbReference type="RefSeq" id="XP_034080742.1">
    <property type="nucleotide sequence ID" value="XM_034224851.1"/>
</dbReference>
<dbReference type="Pfam" id="PF00004">
    <property type="entry name" value="AAA"/>
    <property type="match status" value="2"/>
</dbReference>
<dbReference type="GO" id="GO:0003723">
    <property type="term" value="F:RNA binding"/>
    <property type="evidence" value="ECO:0007669"/>
    <property type="project" value="TreeGrafter"/>
</dbReference>
<feature type="region of interest" description="Disordered" evidence="4">
    <location>
        <begin position="462"/>
        <end position="488"/>
    </location>
</feature>
<dbReference type="FunFam" id="1.10.8.60:FF:000052">
    <property type="entry name" value="Nuclear valosin-containing protein-like"/>
    <property type="match status" value="1"/>
</dbReference>
<dbReference type="GO" id="GO:1990275">
    <property type="term" value="F:preribosome binding"/>
    <property type="evidence" value="ECO:0007669"/>
    <property type="project" value="TreeGrafter"/>
</dbReference>
<evidence type="ECO:0000313" key="7">
    <source>
        <dbReference type="RefSeq" id="XP_034080733.1"/>
    </source>
</evidence>
<accession>A0A6P8UY82</accession>
<evidence type="ECO:0000313" key="6">
    <source>
        <dbReference type="Proteomes" id="UP000515161"/>
    </source>
</evidence>
<dbReference type="Pfam" id="PF17862">
    <property type="entry name" value="AAA_lid_3"/>
    <property type="match status" value="2"/>
</dbReference>
<keyword evidence="6" id="KW-1185">Reference proteome</keyword>
<sequence>MKNRNGGYVDNRLKQRVEQYMATCSSEYVDLSAMAVELQRLHRMDYGRRNKIAFRLQVEKVYDILMKDSGINDLENKHMAKRAKHANKGMGEGGSSEEDGDSDDVILEDTPINHMNSSLTSLYRKGVPESGCGSPRRDPPAASTPGGAASAPPTAGTQVSTGGWFIDKGRGPEERKILIDLCDDQTDVSMLEPEKSTKKSKKRTKVSETTVTRTPNKKAKSKSLELQYPTLKFEDVGGNEETLTEVCKLLIHMRHPEVYQSLGMVPPRGFLLHGPPGCGKTLLAQAVAGELKLPLLKVSAPELVSGVSGESEQKLRELFEQAVSSAPCIMFIDEIDAITPKREVASKDMERRIVAQLLTCMDDLNSLTVTAQVMVIGATNRPDSLDPALRRAGRFDREICLGIPDEAARLRILKTLCRKLKLPEDFDFKQLARITPGYVGADLMALCREAAMSAVHRVLMERRASSQKKSSTEETVTGGAQTDEAVTDGAQVEEAVTDGAQVEEALTDGAQVEEAVTDGAQVDEAVTDGARVEEAVTDGEVTETQTTDLTPPLPQEEAGHNDLQQGELWHLLQLLNNTETLSEEELAGLSILMSDFQASLASVQPSAKREGFATVPDVTWEDVGALQDIREELTMAILAPVRSPEQFKALGLSAPSGVLLAGPPGCGKTLLAKAVANESGLNFISVKGPELLNMYVGESERAVRQVFQRGRNSAPCVIFFDEIDALCPRRSGHESGASVRVVNQLLTEMDGLETRRQVFIMAATNRPDIIDPAILRPGRLDKTLYVGLPPPADRHAILLTITKGGTKPHLEQDVSLEEIAFNERCDCFSGADLNALVREASVNALREYLKSQPTTTATPRHTFTAGPVVDIRVSKLNFEDAFKKVRPSVSKKEQKMYELLRESLIR</sequence>
<feature type="region of interest" description="Disordered" evidence="4">
    <location>
        <begin position="83"/>
        <end position="166"/>
    </location>
</feature>
<evidence type="ECO:0000256" key="3">
    <source>
        <dbReference type="ARBA" id="ARBA00022840"/>
    </source>
</evidence>
<evidence type="ECO:0000256" key="4">
    <source>
        <dbReference type="SAM" id="MobiDB-lite"/>
    </source>
</evidence>
<dbReference type="Gene3D" id="3.40.50.300">
    <property type="entry name" value="P-loop containing nucleotide triphosphate hydrolases"/>
    <property type="match status" value="2"/>
</dbReference>
<gene>
    <name evidence="7 8" type="primary">nvl</name>
</gene>
<feature type="compositionally biased region" description="Acidic residues" evidence="4">
    <location>
        <begin position="95"/>
        <end position="107"/>
    </location>
</feature>
<organism evidence="6 7">
    <name type="scientific">Gymnodraco acuticeps</name>
    <name type="common">Antarctic dragonfish</name>
    <dbReference type="NCBI Taxonomy" id="8218"/>
    <lineage>
        <taxon>Eukaryota</taxon>
        <taxon>Metazoa</taxon>
        <taxon>Chordata</taxon>
        <taxon>Craniata</taxon>
        <taxon>Vertebrata</taxon>
        <taxon>Euteleostomi</taxon>
        <taxon>Actinopterygii</taxon>
        <taxon>Neopterygii</taxon>
        <taxon>Teleostei</taxon>
        <taxon>Neoteleostei</taxon>
        <taxon>Acanthomorphata</taxon>
        <taxon>Eupercaria</taxon>
        <taxon>Perciformes</taxon>
        <taxon>Notothenioidei</taxon>
        <taxon>Bathydraconidae</taxon>
        <taxon>Gymnodraco</taxon>
    </lineage>
</organism>
<evidence type="ECO:0000256" key="2">
    <source>
        <dbReference type="ARBA" id="ARBA00022741"/>
    </source>
</evidence>
<feature type="region of interest" description="Disordered" evidence="4">
    <location>
        <begin position="191"/>
        <end position="222"/>
    </location>
</feature>
<dbReference type="SUPFAM" id="SSF52540">
    <property type="entry name" value="P-loop containing nucleoside triphosphate hydrolases"/>
    <property type="match status" value="2"/>
</dbReference>
<dbReference type="InterPro" id="IPR003593">
    <property type="entry name" value="AAA+_ATPase"/>
</dbReference>
<dbReference type="GO" id="GO:0016887">
    <property type="term" value="F:ATP hydrolysis activity"/>
    <property type="evidence" value="ECO:0007669"/>
    <property type="project" value="InterPro"/>
</dbReference>
<dbReference type="InterPro" id="IPR050168">
    <property type="entry name" value="AAA_ATPase_domain"/>
</dbReference>
<dbReference type="FunFam" id="3.40.50.300:FF:000149">
    <property type="entry name" value="Nuclear valosin-containing protein-like"/>
    <property type="match status" value="1"/>
</dbReference>
<feature type="domain" description="AAA+ ATPase" evidence="5">
    <location>
        <begin position="654"/>
        <end position="790"/>
    </location>
</feature>
<dbReference type="KEGG" id="gacu:117551792"/>
<feature type="compositionally biased region" description="Low complexity" evidence="4">
    <location>
        <begin position="140"/>
        <end position="157"/>
    </location>
</feature>
<name>A0A6P8UY82_GYMAC</name>
<evidence type="ECO:0000313" key="8">
    <source>
        <dbReference type="RefSeq" id="XP_034080742.1"/>
    </source>
</evidence>
<reference evidence="7 8" key="1">
    <citation type="submission" date="2025-04" db="UniProtKB">
        <authorList>
            <consortium name="RefSeq"/>
        </authorList>
    </citation>
    <scope>IDENTIFICATION</scope>
</reference>
<dbReference type="CDD" id="cd19530">
    <property type="entry name" value="RecA-like_NVL_r2-like"/>
    <property type="match status" value="1"/>
</dbReference>
<dbReference type="GO" id="GO:0042254">
    <property type="term" value="P:ribosome biogenesis"/>
    <property type="evidence" value="ECO:0007669"/>
    <property type="project" value="TreeGrafter"/>
</dbReference>
<feature type="region of interest" description="Disordered" evidence="4">
    <location>
        <begin position="539"/>
        <end position="559"/>
    </location>
</feature>
<dbReference type="GO" id="GO:0005634">
    <property type="term" value="C:nucleus"/>
    <property type="evidence" value="ECO:0007669"/>
    <property type="project" value="TreeGrafter"/>
</dbReference>
<dbReference type="RefSeq" id="XP_034080733.1">
    <property type="nucleotide sequence ID" value="XM_034224842.1"/>
</dbReference>
<dbReference type="CDD" id="cd19518">
    <property type="entry name" value="RecA-like_NVL_r1-like"/>
    <property type="match status" value="1"/>
</dbReference>
<dbReference type="AlphaFoldDB" id="A0A6P8UY82"/>
<keyword evidence="3" id="KW-0067">ATP-binding</keyword>
<evidence type="ECO:0000256" key="1">
    <source>
        <dbReference type="ARBA" id="ARBA00006914"/>
    </source>
</evidence>
<dbReference type="GeneID" id="117551792"/>
<feature type="compositionally biased region" description="Polar residues" evidence="4">
    <location>
        <begin position="467"/>
        <end position="480"/>
    </location>
</feature>
<dbReference type="InterPro" id="IPR027417">
    <property type="entry name" value="P-loop_NTPase"/>
</dbReference>
<evidence type="ECO:0000259" key="5">
    <source>
        <dbReference type="SMART" id="SM00382"/>
    </source>
</evidence>
<keyword evidence="2" id="KW-0547">Nucleotide-binding</keyword>
<proteinExistence type="inferred from homology"/>
<protein>
    <submittedName>
        <fullName evidence="7 8">Nuclear valosin-containing protein-like isoform X1</fullName>
    </submittedName>
</protein>
<comment type="similarity">
    <text evidence="1">Belongs to the AAA ATPase family.</text>
</comment>